<dbReference type="EMBL" id="JMSN01000044">
    <property type="protein sequence ID" value="KDN45255.1"/>
    <property type="molecule type" value="Genomic_DNA"/>
</dbReference>
<dbReference type="GO" id="GO:0015934">
    <property type="term" value="C:large ribosomal subunit"/>
    <property type="evidence" value="ECO:0007669"/>
    <property type="project" value="InterPro"/>
</dbReference>
<dbReference type="GO" id="GO:0006412">
    <property type="term" value="P:translation"/>
    <property type="evidence" value="ECO:0007669"/>
    <property type="project" value="InterPro"/>
</dbReference>
<gene>
    <name evidence="6" type="ORF">K437DRAFT_268516</name>
</gene>
<evidence type="ECO:0000313" key="6">
    <source>
        <dbReference type="EMBL" id="KDN45255.1"/>
    </source>
</evidence>
<proteinExistence type="inferred from homology"/>
<dbReference type="Proteomes" id="UP000027361">
    <property type="component" value="Unassembled WGS sequence"/>
</dbReference>
<comment type="caution">
    <text evidence="6">The sequence shown here is derived from an EMBL/GenBank/DDBJ whole genome shotgun (WGS) entry which is preliminary data.</text>
</comment>
<dbReference type="PANTHER" id="PTHR15892">
    <property type="entry name" value="MITOCHONDRIAL RIBOSOMAL PROTEIN L30"/>
    <property type="match status" value="1"/>
</dbReference>
<organism evidence="6 7">
    <name type="scientific">Tilletiaria anomala (strain ATCC 24038 / CBS 436.72 / UBC 951)</name>
    <dbReference type="NCBI Taxonomy" id="1037660"/>
    <lineage>
        <taxon>Eukaryota</taxon>
        <taxon>Fungi</taxon>
        <taxon>Dikarya</taxon>
        <taxon>Basidiomycota</taxon>
        <taxon>Ustilaginomycotina</taxon>
        <taxon>Exobasidiomycetes</taxon>
        <taxon>Georgefischeriales</taxon>
        <taxon>Tilletiariaceae</taxon>
        <taxon>Tilletiaria</taxon>
    </lineage>
</organism>
<dbReference type="InterPro" id="IPR005996">
    <property type="entry name" value="Ribosomal_uL30_bac-type"/>
</dbReference>
<dbReference type="RefSeq" id="XP_013243112.1">
    <property type="nucleotide sequence ID" value="XM_013387658.1"/>
</dbReference>
<dbReference type="SUPFAM" id="SSF55129">
    <property type="entry name" value="Ribosomal protein L30p/L7e"/>
    <property type="match status" value="1"/>
</dbReference>
<evidence type="ECO:0000256" key="1">
    <source>
        <dbReference type="ARBA" id="ARBA00007594"/>
    </source>
</evidence>
<dbReference type="GeneID" id="25266032"/>
<dbReference type="STRING" id="1037660.A0A066W3A3"/>
<dbReference type="InterPro" id="IPR036919">
    <property type="entry name" value="Ribo_uL30_ferredoxin-like_sf"/>
</dbReference>
<keyword evidence="2" id="KW-0689">Ribosomal protein</keyword>
<dbReference type="CDD" id="cd01658">
    <property type="entry name" value="Ribosomal_L30"/>
    <property type="match status" value="1"/>
</dbReference>
<dbReference type="AlphaFoldDB" id="A0A066W3A3"/>
<dbReference type="InterPro" id="IPR016082">
    <property type="entry name" value="Ribosomal_uL30_ferredoxin-like"/>
</dbReference>
<dbReference type="OrthoDB" id="509901at2759"/>
<dbReference type="InParanoid" id="A0A066W3A3"/>
<evidence type="ECO:0000256" key="2">
    <source>
        <dbReference type="ARBA" id="ARBA00022980"/>
    </source>
</evidence>
<dbReference type="OMA" id="WGIRHES"/>
<keyword evidence="3" id="KW-0687">Ribonucleoprotein</keyword>
<dbReference type="NCBIfam" id="TIGR01308">
    <property type="entry name" value="rpmD_bact"/>
    <property type="match status" value="1"/>
</dbReference>
<dbReference type="Pfam" id="PF00327">
    <property type="entry name" value="Ribosomal_L30"/>
    <property type="match status" value="1"/>
</dbReference>
<evidence type="ECO:0000256" key="4">
    <source>
        <dbReference type="ARBA" id="ARBA00035281"/>
    </source>
</evidence>
<dbReference type="GO" id="GO:0003735">
    <property type="term" value="F:structural constituent of ribosome"/>
    <property type="evidence" value="ECO:0007669"/>
    <property type="project" value="InterPro"/>
</dbReference>
<evidence type="ECO:0000256" key="3">
    <source>
        <dbReference type="ARBA" id="ARBA00023274"/>
    </source>
</evidence>
<evidence type="ECO:0000313" key="7">
    <source>
        <dbReference type="Proteomes" id="UP000027361"/>
    </source>
</evidence>
<dbReference type="GO" id="GO:0005739">
    <property type="term" value="C:mitochondrion"/>
    <property type="evidence" value="ECO:0007669"/>
    <property type="project" value="TreeGrafter"/>
</dbReference>
<comment type="similarity">
    <text evidence="1">Belongs to the universal ribosomal protein uL30 family.</text>
</comment>
<dbReference type="Gene3D" id="3.30.1390.20">
    <property type="entry name" value="Ribosomal protein L30, ferredoxin-like fold domain"/>
    <property type="match status" value="1"/>
</dbReference>
<dbReference type="HOGENOM" id="CLU_131047_0_0_1"/>
<keyword evidence="7" id="KW-1185">Reference proteome</keyword>
<dbReference type="PANTHER" id="PTHR15892:SF2">
    <property type="entry name" value="LARGE RIBOSOMAL SUBUNIT PROTEIN UL30M"/>
    <property type="match status" value="1"/>
</dbReference>
<accession>A0A066W3A3</accession>
<reference evidence="6 7" key="1">
    <citation type="submission" date="2014-05" db="EMBL/GenBank/DDBJ databases">
        <title>Draft genome sequence of a rare smut relative, Tilletiaria anomala UBC 951.</title>
        <authorList>
            <consortium name="DOE Joint Genome Institute"/>
            <person name="Toome M."/>
            <person name="Kuo A."/>
            <person name="Henrissat B."/>
            <person name="Lipzen A."/>
            <person name="Tritt A."/>
            <person name="Yoshinaga Y."/>
            <person name="Zane M."/>
            <person name="Barry K."/>
            <person name="Grigoriev I.V."/>
            <person name="Spatafora J.W."/>
            <person name="Aimea M.C."/>
        </authorList>
    </citation>
    <scope>NUCLEOTIDE SEQUENCE [LARGE SCALE GENOMIC DNA]</scope>
    <source>
        <strain evidence="6 7">UBC 951</strain>
    </source>
</reference>
<feature type="domain" description="Large ribosomal subunit protein uL30-like ferredoxin-like fold" evidence="5">
    <location>
        <begin position="38"/>
        <end position="87"/>
    </location>
</feature>
<sequence>MPASSSAIPSSAATLASASTSSATTAFAHQQPQPTTHYRITLRRSAIGLPEKTSRVLESLGLRKRLQSIYRPQRPEIAGSILKVKELLHVDNVRRIDLAPEDALLPDEEARWVDAKGEVIDWGKDCRKAPRGFKVVGSRIDL</sequence>
<protein>
    <recommendedName>
        <fullName evidence="4">Large ribosomal subunit protein uL30m</fullName>
    </recommendedName>
</protein>
<name>A0A066W3A3_TILAU</name>
<evidence type="ECO:0000259" key="5">
    <source>
        <dbReference type="Pfam" id="PF00327"/>
    </source>
</evidence>